<name>A0AA37HDZ2_9HYPH</name>
<reference evidence="1" key="1">
    <citation type="journal article" date="2016" name="Front. Microbiol.">
        <title>Genome Sequence of the Piezophilic, Mesophilic Sulfate-Reducing Bacterium Desulfovibrio indicus J2T.</title>
        <authorList>
            <person name="Cao J."/>
            <person name="Maignien L."/>
            <person name="Shao Z."/>
            <person name="Alain K."/>
            <person name="Jebbar M."/>
        </authorList>
    </citation>
    <scope>NUCLEOTIDE SEQUENCE</scope>
    <source>
        <strain evidence="1">JCM 32048</strain>
    </source>
</reference>
<sequence length="231" mass="24306">MSSTRAVSSSRTVLPTPASPGLEAMVGRFGNALEANSSNFRRMAISAAAAPSAEARSMMQDRLALVEGWLAPAGPAEVDRMIGSLMQVMAAPATGEDSQRIALGLYRSVLAPLPAWAVAVTCRRFLDGSAGGGTFAPTPAELASEVRALIAKQVDERARLLRVLNAEILPEPTETDRAKVAQLAADLARSMRFPRSAVSEQELARVTEGGRGGLKLDRRILSKAGVPNEAA</sequence>
<evidence type="ECO:0000313" key="2">
    <source>
        <dbReference type="Proteomes" id="UP001055286"/>
    </source>
</evidence>
<dbReference type="Proteomes" id="UP001055286">
    <property type="component" value="Unassembled WGS sequence"/>
</dbReference>
<reference evidence="1" key="2">
    <citation type="submission" date="2021-08" db="EMBL/GenBank/DDBJ databases">
        <authorList>
            <person name="Tani A."/>
            <person name="Ola A."/>
            <person name="Ogura Y."/>
            <person name="Katsura K."/>
            <person name="Hayashi T."/>
        </authorList>
    </citation>
    <scope>NUCLEOTIDE SEQUENCE</scope>
    <source>
        <strain evidence="1">JCM 32048</strain>
    </source>
</reference>
<dbReference type="AlphaFoldDB" id="A0AA37HDZ2"/>
<proteinExistence type="predicted"/>
<comment type="caution">
    <text evidence="1">The sequence shown here is derived from an EMBL/GenBank/DDBJ whole genome shotgun (WGS) entry which is preliminary data.</text>
</comment>
<organism evidence="1 2">
    <name type="scientific">Methylobacterium frigidaeris</name>
    <dbReference type="NCBI Taxonomy" id="2038277"/>
    <lineage>
        <taxon>Bacteria</taxon>
        <taxon>Pseudomonadati</taxon>
        <taxon>Pseudomonadota</taxon>
        <taxon>Alphaproteobacteria</taxon>
        <taxon>Hyphomicrobiales</taxon>
        <taxon>Methylobacteriaceae</taxon>
        <taxon>Methylobacterium</taxon>
    </lineage>
</organism>
<protein>
    <submittedName>
        <fullName evidence="1">Uncharacterized protein</fullName>
    </submittedName>
</protein>
<dbReference type="EMBL" id="BPQJ01000019">
    <property type="protein sequence ID" value="GJD63771.1"/>
    <property type="molecule type" value="Genomic_DNA"/>
</dbReference>
<accession>A0AA37HDZ2</accession>
<gene>
    <name evidence="1" type="ORF">MPEAHAMD_3942</name>
</gene>
<evidence type="ECO:0000313" key="1">
    <source>
        <dbReference type="EMBL" id="GJD63771.1"/>
    </source>
</evidence>
<keyword evidence="2" id="KW-1185">Reference proteome</keyword>